<evidence type="ECO:0000256" key="13">
    <source>
        <dbReference type="ARBA" id="ARBA00026103"/>
    </source>
</evidence>
<dbReference type="PRINTS" id="PR01403">
    <property type="entry name" value="8OXTPHPHTASE"/>
</dbReference>
<protein>
    <recommendedName>
        <fullName evidence="14">Oxidized purine nucleoside triphosphate hydrolase</fullName>
        <ecNumber evidence="13">3.6.1.56</ecNumber>
    </recommendedName>
    <alternativeName>
        <fullName evidence="18">2-hydroxy-dATP diphosphatase</fullName>
    </alternativeName>
    <alternativeName>
        <fullName evidence="17">7,8-dihydro-8-oxoguanine triphosphatase</fullName>
    </alternativeName>
    <alternativeName>
        <fullName evidence="16">8-oxo-dGTPase</fullName>
    </alternativeName>
    <alternativeName>
        <fullName evidence="19">Methylated purine nucleoside triphosphate hydrolase</fullName>
    </alternativeName>
    <alternativeName>
        <fullName evidence="15">Nucleoside diphosphate-linked moiety X motif 1</fullName>
    </alternativeName>
</protein>
<feature type="domain" description="Nudix hydrolase" evidence="24">
    <location>
        <begin position="32"/>
        <end position="156"/>
    </location>
</feature>
<dbReference type="PROSITE" id="PS51462">
    <property type="entry name" value="NUDIX"/>
    <property type="match status" value="1"/>
</dbReference>
<evidence type="ECO:0000256" key="23">
    <source>
        <dbReference type="ARBA" id="ARBA00053094"/>
    </source>
</evidence>
<evidence type="ECO:0000256" key="8">
    <source>
        <dbReference type="ARBA" id="ARBA00023242"/>
    </source>
</evidence>
<keyword evidence="5" id="KW-0479">Metal-binding</keyword>
<evidence type="ECO:0000256" key="2">
    <source>
        <dbReference type="ARBA" id="ARBA00004123"/>
    </source>
</evidence>
<evidence type="ECO:0000256" key="3">
    <source>
        <dbReference type="ARBA" id="ARBA00005582"/>
    </source>
</evidence>
<evidence type="ECO:0000256" key="15">
    <source>
        <dbReference type="ARBA" id="ARBA00029673"/>
    </source>
</evidence>
<evidence type="ECO:0000256" key="16">
    <source>
        <dbReference type="ARBA" id="ARBA00030634"/>
    </source>
</evidence>
<comment type="caution">
    <text evidence="25">The sequence shown here is derived from an EMBL/GenBank/DDBJ whole genome shotgun (WGS) entry which is preliminary data.</text>
</comment>
<evidence type="ECO:0000256" key="7">
    <source>
        <dbReference type="ARBA" id="ARBA00022842"/>
    </source>
</evidence>
<dbReference type="InterPro" id="IPR000086">
    <property type="entry name" value="NUDIX_hydrolase_dom"/>
</dbReference>
<comment type="catalytic activity">
    <reaction evidence="12">
        <text>2-oxo-ATP + H2O = 2-oxo-AMP + diphosphate + H(+)</text>
        <dbReference type="Rhea" id="RHEA:67392"/>
        <dbReference type="ChEBI" id="CHEBI:15377"/>
        <dbReference type="ChEBI" id="CHEBI:15378"/>
        <dbReference type="ChEBI" id="CHEBI:33019"/>
        <dbReference type="ChEBI" id="CHEBI:71395"/>
        <dbReference type="ChEBI" id="CHEBI:172878"/>
    </reaction>
    <physiologicalReaction direction="left-to-right" evidence="12">
        <dbReference type="Rhea" id="RHEA:67393"/>
    </physiologicalReaction>
</comment>
<comment type="function">
    <text evidence="23">Oxidized purine nucleoside triphosphate hydrolase which is a prominent sanitizer of the oxidized nucleotide pool. Catalyzes the hydrolysis of 2-oxo-dATP (2-hydroxy-dATP) into 2-oxo-dAMP. Also has a significant hydrolase activity toward 2-oxo-ATP, 8-oxo-dGTP and 8-oxo-dATP. Through the hydrolysis of oxidized purine nucleoside triphosphates, prevents their incorporation into DNA and the subsequent transversions A:T to C:G and G:C to T:A. Also catalyzes the hydrolysis of methylated purine nucleoside triphosphate preventing their integration into DNA. Through this antimutagenic activity protects cells from oxidative stress.</text>
</comment>
<dbReference type="GO" id="GO:0008413">
    <property type="term" value="F:8-oxo-7,8-dihydroguanosine triphosphate pyrophosphatase activity"/>
    <property type="evidence" value="ECO:0007669"/>
    <property type="project" value="InterPro"/>
</dbReference>
<dbReference type="PANTHER" id="PTHR43758:SF2">
    <property type="entry name" value="OXIDIZED PURINE NUCLEOSIDE TRIPHOSPHATE HYDROLASE"/>
    <property type="match status" value="1"/>
</dbReference>
<dbReference type="InterPro" id="IPR003563">
    <property type="entry name" value="8ODP"/>
</dbReference>
<evidence type="ECO:0000256" key="19">
    <source>
        <dbReference type="ARBA" id="ARBA00032071"/>
    </source>
</evidence>
<evidence type="ECO:0000256" key="1">
    <source>
        <dbReference type="ARBA" id="ARBA00001946"/>
    </source>
</evidence>
<proteinExistence type="inferred from homology"/>
<dbReference type="EC" id="3.6.1.56" evidence="13"/>
<evidence type="ECO:0000256" key="21">
    <source>
        <dbReference type="ARBA" id="ARBA00048894"/>
    </source>
</evidence>
<evidence type="ECO:0000256" key="18">
    <source>
        <dbReference type="ARBA" id="ARBA00031927"/>
    </source>
</evidence>
<dbReference type="InterPro" id="IPR020084">
    <property type="entry name" value="NUDIX_hydrolase_CS"/>
</dbReference>
<comment type="catalytic activity">
    <reaction evidence="22">
        <text>N(6)-methyl-dATP + H2O = N(6)-methyl-dAMP + diphosphate + H(+)</text>
        <dbReference type="Rhea" id="RHEA:67604"/>
        <dbReference type="ChEBI" id="CHEBI:15377"/>
        <dbReference type="ChEBI" id="CHEBI:15378"/>
        <dbReference type="ChEBI" id="CHEBI:33019"/>
        <dbReference type="ChEBI" id="CHEBI:169976"/>
        <dbReference type="ChEBI" id="CHEBI:172872"/>
    </reaction>
    <physiologicalReaction direction="left-to-right" evidence="22">
        <dbReference type="Rhea" id="RHEA:67605"/>
    </physiologicalReaction>
</comment>
<sequence length="195" mass="22257">MSDDQKPPPGLDEKLSYHTSGGLEVEWLPPLPIKYYTVAHIVQNDKILLGYKKRGFGQGKYNGFGGKVEPNESSLQAAIRELEEEAGIKAPLKHIGVLLFIVNGADKTFHIDIYYAEEFEGTITESDEMKPEWFSLSTNDKDGLPPVPWDKMWDTDHCWIPLLREGKPFRGRADFDKGESGVFIPRRWWYGLLDE</sequence>
<evidence type="ECO:0000256" key="11">
    <source>
        <dbReference type="ARBA" id="ARBA00024486"/>
    </source>
</evidence>
<evidence type="ECO:0000256" key="9">
    <source>
        <dbReference type="ARBA" id="ARBA00024448"/>
    </source>
</evidence>
<evidence type="ECO:0000256" key="14">
    <source>
        <dbReference type="ARBA" id="ARBA00026218"/>
    </source>
</evidence>
<dbReference type="GO" id="GO:0005634">
    <property type="term" value="C:nucleus"/>
    <property type="evidence" value="ECO:0007669"/>
    <property type="project" value="UniProtKB-SubCell"/>
</dbReference>
<dbReference type="PANTHER" id="PTHR43758">
    <property type="entry name" value="7,8-DIHYDRO-8-OXOGUANINE TRIPHOSPHATASE"/>
    <property type="match status" value="1"/>
</dbReference>
<dbReference type="SUPFAM" id="SSF55811">
    <property type="entry name" value="Nudix"/>
    <property type="match status" value="1"/>
</dbReference>
<comment type="subcellular location">
    <subcellularLocation>
        <location evidence="2">Nucleus</location>
    </subcellularLocation>
</comment>
<dbReference type="GO" id="GO:0042262">
    <property type="term" value="P:DNA protection"/>
    <property type="evidence" value="ECO:0007669"/>
    <property type="project" value="InterPro"/>
</dbReference>
<organism evidence="25 26">
    <name type="scientific">Leucocoprinus leucothites</name>
    <dbReference type="NCBI Taxonomy" id="201217"/>
    <lineage>
        <taxon>Eukaryota</taxon>
        <taxon>Fungi</taxon>
        <taxon>Dikarya</taxon>
        <taxon>Basidiomycota</taxon>
        <taxon>Agaricomycotina</taxon>
        <taxon>Agaricomycetes</taxon>
        <taxon>Agaricomycetidae</taxon>
        <taxon>Agaricales</taxon>
        <taxon>Agaricineae</taxon>
        <taxon>Agaricaceae</taxon>
        <taxon>Leucocoprinus</taxon>
    </lineage>
</organism>
<evidence type="ECO:0000259" key="24">
    <source>
        <dbReference type="PROSITE" id="PS51462"/>
    </source>
</evidence>
<comment type="cofactor">
    <cofactor evidence="1">
        <name>Mg(2+)</name>
        <dbReference type="ChEBI" id="CHEBI:18420"/>
    </cofactor>
</comment>
<dbReference type="Proteomes" id="UP000559027">
    <property type="component" value="Unassembled WGS sequence"/>
</dbReference>
<comment type="catalytic activity">
    <reaction evidence="20">
        <text>N(6)-methyl-ATP + H2O = N(6)-methyl-AMP + diphosphate + H(+)</text>
        <dbReference type="Rhea" id="RHEA:67608"/>
        <dbReference type="ChEBI" id="CHEBI:15377"/>
        <dbReference type="ChEBI" id="CHEBI:15378"/>
        <dbReference type="ChEBI" id="CHEBI:33019"/>
        <dbReference type="ChEBI" id="CHEBI:144842"/>
        <dbReference type="ChEBI" id="CHEBI:172873"/>
    </reaction>
    <physiologicalReaction direction="left-to-right" evidence="20">
        <dbReference type="Rhea" id="RHEA:67609"/>
    </physiologicalReaction>
</comment>
<dbReference type="GO" id="GO:0005737">
    <property type="term" value="C:cytoplasm"/>
    <property type="evidence" value="ECO:0007669"/>
    <property type="project" value="TreeGrafter"/>
</dbReference>
<keyword evidence="7" id="KW-0460">Magnesium</keyword>
<dbReference type="PROSITE" id="PS00893">
    <property type="entry name" value="NUDIX_BOX"/>
    <property type="match status" value="1"/>
</dbReference>
<dbReference type="OrthoDB" id="447842at2759"/>
<evidence type="ECO:0000313" key="26">
    <source>
        <dbReference type="Proteomes" id="UP000559027"/>
    </source>
</evidence>
<comment type="catalytic activity">
    <reaction evidence="9">
        <text>8-oxo-dATP + H2O = 8-oxo-dAMP + diphosphate + H(+)</text>
        <dbReference type="Rhea" id="RHEA:65396"/>
        <dbReference type="ChEBI" id="CHEBI:15377"/>
        <dbReference type="ChEBI" id="CHEBI:15378"/>
        <dbReference type="ChEBI" id="CHEBI:33019"/>
        <dbReference type="ChEBI" id="CHEBI:71361"/>
        <dbReference type="ChEBI" id="CHEBI:172871"/>
    </reaction>
    <physiologicalReaction direction="left-to-right" evidence="9">
        <dbReference type="Rhea" id="RHEA:65397"/>
    </physiologicalReaction>
</comment>
<keyword evidence="6" id="KW-0378">Hydrolase</keyword>
<evidence type="ECO:0000256" key="12">
    <source>
        <dbReference type="ARBA" id="ARBA00024596"/>
    </source>
</evidence>
<evidence type="ECO:0000256" key="6">
    <source>
        <dbReference type="ARBA" id="ARBA00022801"/>
    </source>
</evidence>
<dbReference type="AlphaFoldDB" id="A0A8H5FWB5"/>
<dbReference type="InterPro" id="IPR015797">
    <property type="entry name" value="NUDIX_hydrolase-like_dom_sf"/>
</dbReference>
<keyword evidence="26" id="KW-1185">Reference proteome</keyword>
<comment type="subunit">
    <text evidence="4">Monomer.</text>
</comment>
<evidence type="ECO:0000256" key="4">
    <source>
        <dbReference type="ARBA" id="ARBA00011245"/>
    </source>
</evidence>
<evidence type="ECO:0000256" key="22">
    <source>
        <dbReference type="ARBA" id="ARBA00049032"/>
    </source>
</evidence>
<comment type="similarity">
    <text evidence="3">Belongs to the Nudix hydrolase family.</text>
</comment>
<comment type="catalytic activity">
    <reaction evidence="11">
        <text>8-oxo-dGTP + H2O = 8-oxo-dGMP + diphosphate + H(+)</text>
        <dbReference type="Rhea" id="RHEA:31575"/>
        <dbReference type="ChEBI" id="CHEBI:15377"/>
        <dbReference type="ChEBI" id="CHEBI:15378"/>
        <dbReference type="ChEBI" id="CHEBI:33019"/>
        <dbReference type="ChEBI" id="CHEBI:63224"/>
        <dbReference type="ChEBI" id="CHEBI:77896"/>
    </reaction>
    <physiologicalReaction direction="left-to-right" evidence="11">
        <dbReference type="Rhea" id="RHEA:31576"/>
    </physiologicalReaction>
</comment>
<evidence type="ECO:0000313" key="25">
    <source>
        <dbReference type="EMBL" id="KAF5351163.1"/>
    </source>
</evidence>
<evidence type="ECO:0000256" key="5">
    <source>
        <dbReference type="ARBA" id="ARBA00022723"/>
    </source>
</evidence>
<keyword evidence="8" id="KW-0539">Nucleus</keyword>
<dbReference type="CDD" id="cd03427">
    <property type="entry name" value="NUDIX_MTH1_Nudt1"/>
    <property type="match status" value="1"/>
</dbReference>
<evidence type="ECO:0000256" key="17">
    <source>
        <dbReference type="ARBA" id="ARBA00030682"/>
    </source>
</evidence>
<dbReference type="Pfam" id="PF00293">
    <property type="entry name" value="NUDIX"/>
    <property type="match status" value="1"/>
</dbReference>
<dbReference type="GO" id="GO:0008828">
    <property type="term" value="F:dATP diphosphatase activity"/>
    <property type="evidence" value="ECO:0007669"/>
    <property type="project" value="UniProtKB-EC"/>
</dbReference>
<evidence type="ECO:0000256" key="10">
    <source>
        <dbReference type="ARBA" id="ARBA00024459"/>
    </source>
</evidence>
<accession>A0A8H5FWB5</accession>
<gene>
    <name evidence="25" type="ORF">D9756_008327</name>
</gene>
<comment type="catalytic activity">
    <reaction evidence="10">
        <text>2-oxo-dATP + H2O = 2-oxo-dAMP + diphosphate + H(+)</text>
        <dbReference type="Rhea" id="RHEA:31583"/>
        <dbReference type="ChEBI" id="CHEBI:15377"/>
        <dbReference type="ChEBI" id="CHEBI:15378"/>
        <dbReference type="ChEBI" id="CHEBI:33019"/>
        <dbReference type="ChEBI" id="CHEBI:63212"/>
        <dbReference type="ChEBI" id="CHEBI:77897"/>
        <dbReference type="EC" id="3.6.1.56"/>
    </reaction>
    <physiologicalReaction direction="left-to-right" evidence="10">
        <dbReference type="Rhea" id="RHEA:31584"/>
    </physiologicalReaction>
</comment>
<dbReference type="Gene3D" id="3.90.79.10">
    <property type="entry name" value="Nucleoside Triphosphate Pyrophosphohydrolase"/>
    <property type="match status" value="1"/>
</dbReference>
<dbReference type="GO" id="GO:0046872">
    <property type="term" value="F:metal ion binding"/>
    <property type="evidence" value="ECO:0007669"/>
    <property type="project" value="UniProtKB-KW"/>
</dbReference>
<reference evidence="25 26" key="1">
    <citation type="journal article" date="2020" name="ISME J.">
        <title>Uncovering the hidden diversity of litter-decomposition mechanisms in mushroom-forming fungi.</title>
        <authorList>
            <person name="Floudas D."/>
            <person name="Bentzer J."/>
            <person name="Ahren D."/>
            <person name="Johansson T."/>
            <person name="Persson P."/>
            <person name="Tunlid A."/>
        </authorList>
    </citation>
    <scope>NUCLEOTIDE SEQUENCE [LARGE SCALE GENOMIC DNA]</scope>
    <source>
        <strain evidence="25 26">CBS 146.42</strain>
    </source>
</reference>
<dbReference type="EMBL" id="JAACJO010000013">
    <property type="protein sequence ID" value="KAF5351163.1"/>
    <property type="molecule type" value="Genomic_DNA"/>
</dbReference>
<comment type="catalytic activity">
    <reaction evidence="21">
        <text>O(6)-methyl-dGTP + H2O = O(6)-methyl-dGMP + diphosphate + H(+)</text>
        <dbReference type="Rhea" id="RHEA:67600"/>
        <dbReference type="ChEBI" id="CHEBI:15377"/>
        <dbReference type="ChEBI" id="CHEBI:15378"/>
        <dbReference type="ChEBI" id="CHEBI:33019"/>
        <dbReference type="ChEBI" id="CHEBI:169974"/>
        <dbReference type="ChEBI" id="CHEBI:169975"/>
    </reaction>
    <physiologicalReaction direction="left-to-right" evidence="21">
        <dbReference type="Rhea" id="RHEA:67601"/>
    </physiologicalReaction>
</comment>
<name>A0A8H5FWB5_9AGAR</name>
<evidence type="ECO:0000256" key="20">
    <source>
        <dbReference type="ARBA" id="ARBA00048002"/>
    </source>
</evidence>